<gene>
    <name evidence="1" type="ORF">AA309_03295</name>
</gene>
<dbReference type="EMBL" id="LCYG01000012">
    <property type="protein sequence ID" value="KLK94483.1"/>
    <property type="molecule type" value="Genomic_DNA"/>
</dbReference>
<dbReference type="AlphaFoldDB" id="A0A0H1RH11"/>
<dbReference type="InterPro" id="IPR013078">
    <property type="entry name" value="His_Pase_superF_clade-1"/>
</dbReference>
<dbReference type="STRING" id="1225564.AA309_03295"/>
<keyword evidence="2" id="KW-1185">Reference proteome</keyword>
<dbReference type="PANTHER" id="PTHR48100">
    <property type="entry name" value="BROAD-SPECIFICITY PHOSPHATASE YOR283W-RELATED"/>
    <property type="match status" value="1"/>
</dbReference>
<dbReference type="Proteomes" id="UP000035489">
    <property type="component" value="Unassembled WGS sequence"/>
</dbReference>
<accession>A0A0H1RH11</accession>
<dbReference type="Gene3D" id="3.40.50.1240">
    <property type="entry name" value="Phosphoglycerate mutase-like"/>
    <property type="match status" value="1"/>
</dbReference>
<dbReference type="InterPro" id="IPR029033">
    <property type="entry name" value="His_PPase_superfam"/>
</dbReference>
<dbReference type="CDD" id="cd07067">
    <property type="entry name" value="HP_PGM_like"/>
    <property type="match status" value="1"/>
</dbReference>
<organism evidence="1 2">
    <name type="scientific">Microvirga vignae</name>
    <dbReference type="NCBI Taxonomy" id="1225564"/>
    <lineage>
        <taxon>Bacteria</taxon>
        <taxon>Pseudomonadati</taxon>
        <taxon>Pseudomonadota</taxon>
        <taxon>Alphaproteobacteria</taxon>
        <taxon>Hyphomicrobiales</taxon>
        <taxon>Methylobacteriaceae</taxon>
        <taxon>Microvirga</taxon>
    </lineage>
</organism>
<protein>
    <submittedName>
        <fullName evidence="1">Phosphoglycerate mutase</fullName>
    </submittedName>
</protein>
<dbReference type="GO" id="GO:0016791">
    <property type="term" value="F:phosphatase activity"/>
    <property type="evidence" value="ECO:0007669"/>
    <property type="project" value="TreeGrafter"/>
</dbReference>
<evidence type="ECO:0000313" key="2">
    <source>
        <dbReference type="Proteomes" id="UP000035489"/>
    </source>
</evidence>
<dbReference type="InterPro" id="IPR050275">
    <property type="entry name" value="PGM_Phosphatase"/>
</dbReference>
<dbReference type="PANTHER" id="PTHR48100:SF2">
    <property type="entry name" value="CONSERVED PROTEIN"/>
    <property type="match status" value="1"/>
</dbReference>
<dbReference type="RefSeq" id="WP_047187567.1">
    <property type="nucleotide sequence ID" value="NZ_LCYG01000012.1"/>
</dbReference>
<evidence type="ECO:0000313" key="1">
    <source>
        <dbReference type="EMBL" id="KLK94483.1"/>
    </source>
</evidence>
<comment type="caution">
    <text evidence="1">The sequence shown here is derived from an EMBL/GenBank/DDBJ whole genome shotgun (WGS) entry which is preliminary data.</text>
</comment>
<dbReference type="SUPFAM" id="SSF53254">
    <property type="entry name" value="Phosphoglycerate mutase-like"/>
    <property type="match status" value="1"/>
</dbReference>
<dbReference type="Pfam" id="PF00300">
    <property type="entry name" value="His_Phos_1"/>
    <property type="match status" value="1"/>
</dbReference>
<name>A0A0H1RH11_9HYPH</name>
<sequence length="199" mass="22033">MTTTFFLVRHAAHDRVGTVLCGRMPGVTLGDLGKTQARRLAERFANEKVACICTSPLERAVETAEPIATRLGRPLEQSEGIVEIDFGNWSGRSFDDLSDDPRWHAWNSSRSTSRPPEGETMLEAQARVVHAMERLRNLYAERSVILVSHSDVIKAALLYHLGMPIDAYSRFEISPASISALVVGDWGSKVLRMNEVIAA</sequence>
<dbReference type="SMART" id="SM00855">
    <property type="entry name" value="PGAM"/>
    <property type="match status" value="1"/>
</dbReference>
<dbReference type="GO" id="GO:0005737">
    <property type="term" value="C:cytoplasm"/>
    <property type="evidence" value="ECO:0007669"/>
    <property type="project" value="TreeGrafter"/>
</dbReference>
<dbReference type="OrthoDB" id="9783269at2"/>
<reference evidence="1 2" key="1">
    <citation type="submission" date="2015-05" db="EMBL/GenBank/DDBJ databases">
        <title>Draft genome sequence of Microvirga vignae strain BR3299, a novel nitrogen fixing bacteria isolated from Brazil semi-aired region.</title>
        <authorList>
            <person name="Zilli J.E."/>
            <person name="Passos S.R."/>
            <person name="Leite J."/>
            <person name="Baldani J.I."/>
            <person name="Xavier G.R."/>
            <person name="Rumjaneck N.G."/>
            <person name="Simoes-Araujo J.L."/>
        </authorList>
    </citation>
    <scope>NUCLEOTIDE SEQUENCE [LARGE SCALE GENOMIC DNA]</scope>
    <source>
        <strain evidence="1 2">BR3299</strain>
    </source>
</reference>
<dbReference type="PATRIC" id="fig|1225564.3.peg.567"/>
<proteinExistence type="predicted"/>